<evidence type="ECO:0000256" key="2">
    <source>
        <dbReference type="ARBA" id="ARBA00022695"/>
    </source>
</evidence>
<dbReference type="AlphaFoldDB" id="A0A1H9Y7N8"/>
<dbReference type="PANTHER" id="PTHR39560:SF1">
    <property type="entry name" value="PROTEIN ADENYLYLTRANSFERASE FIC-RELATED"/>
    <property type="match status" value="1"/>
</dbReference>
<evidence type="ECO:0000313" key="10">
    <source>
        <dbReference type="Proteomes" id="UP000199800"/>
    </source>
</evidence>
<keyword evidence="3" id="KW-0547">Nucleotide-binding</keyword>
<dbReference type="GO" id="GO:0070733">
    <property type="term" value="F:AMPylase activity"/>
    <property type="evidence" value="ECO:0007669"/>
    <property type="project" value="UniProtKB-EC"/>
</dbReference>
<evidence type="ECO:0000256" key="1">
    <source>
        <dbReference type="ARBA" id="ARBA00022679"/>
    </source>
</evidence>
<evidence type="ECO:0000256" key="3">
    <source>
        <dbReference type="ARBA" id="ARBA00022741"/>
    </source>
</evidence>
<evidence type="ECO:0000256" key="4">
    <source>
        <dbReference type="ARBA" id="ARBA00022840"/>
    </source>
</evidence>
<dbReference type="SUPFAM" id="SSF140931">
    <property type="entry name" value="Fic-like"/>
    <property type="match status" value="1"/>
</dbReference>
<dbReference type="PROSITE" id="PS51459">
    <property type="entry name" value="FIDO"/>
    <property type="match status" value="1"/>
</dbReference>
<dbReference type="InterPro" id="IPR003812">
    <property type="entry name" value="Fido"/>
</dbReference>
<evidence type="ECO:0000313" key="9">
    <source>
        <dbReference type="EMBL" id="SES64943.1"/>
    </source>
</evidence>
<dbReference type="PANTHER" id="PTHR39560">
    <property type="entry name" value="PROTEIN ADENYLYLTRANSFERASE FIC-RELATED"/>
    <property type="match status" value="1"/>
</dbReference>
<keyword evidence="2" id="KW-0548">Nucleotidyltransferase</keyword>
<feature type="domain" description="Fido" evidence="8">
    <location>
        <begin position="1"/>
        <end position="126"/>
    </location>
</feature>
<reference evidence="9 10" key="1">
    <citation type="submission" date="2016-10" db="EMBL/GenBank/DDBJ databases">
        <authorList>
            <person name="de Groot N.N."/>
        </authorList>
    </citation>
    <scope>NUCLEOTIDE SEQUENCE [LARGE SCALE GENOMIC DNA]</scope>
    <source>
        <strain evidence="9 10">DSM 1801</strain>
    </source>
</reference>
<gene>
    <name evidence="9" type="ORF">SAMN04487772_101202</name>
</gene>
<dbReference type="GO" id="GO:0005524">
    <property type="term" value="F:ATP binding"/>
    <property type="evidence" value="ECO:0007669"/>
    <property type="project" value="UniProtKB-KW"/>
</dbReference>
<comment type="catalytic activity">
    <reaction evidence="6">
        <text>L-threonyl-[protein] + ATP = 3-O-(5'-adenylyl)-L-threonyl-[protein] + diphosphate</text>
        <dbReference type="Rhea" id="RHEA:54292"/>
        <dbReference type="Rhea" id="RHEA-COMP:11060"/>
        <dbReference type="Rhea" id="RHEA-COMP:13847"/>
        <dbReference type="ChEBI" id="CHEBI:30013"/>
        <dbReference type="ChEBI" id="CHEBI:30616"/>
        <dbReference type="ChEBI" id="CHEBI:33019"/>
        <dbReference type="ChEBI" id="CHEBI:138113"/>
        <dbReference type="EC" id="2.7.7.108"/>
    </reaction>
</comment>
<evidence type="ECO:0000259" key="8">
    <source>
        <dbReference type="PROSITE" id="PS51459"/>
    </source>
</evidence>
<protein>
    <recommendedName>
        <fullName evidence="5">protein adenylyltransferase</fullName>
        <ecNumber evidence="5">2.7.7.108</ecNumber>
    </recommendedName>
</protein>
<evidence type="ECO:0000256" key="7">
    <source>
        <dbReference type="ARBA" id="ARBA00048696"/>
    </source>
</evidence>
<name>A0A1H9Y7N8_9FIRM</name>
<dbReference type="EMBL" id="FOHN01000001">
    <property type="protein sequence ID" value="SES64943.1"/>
    <property type="molecule type" value="Genomic_DNA"/>
</dbReference>
<sequence length="126" mass="14598">MADTIYCYPGTDILVNKLGIQEYEKLQAIERKLTMLRILELIDKPIRGDFDFKHLCSISEINALHPFREGNGRCQREFIRSLALKNGYVLSFSNVPAGEMLKASQESFLCDYKAMEKIFEQCIRKQ</sequence>
<dbReference type="Gene3D" id="1.10.3290.10">
    <property type="entry name" value="Fido-like domain"/>
    <property type="match status" value="2"/>
</dbReference>
<accession>A0A1H9Y7N8</accession>
<dbReference type="Proteomes" id="UP000199800">
    <property type="component" value="Unassembled WGS sequence"/>
</dbReference>
<proteinExistence type="predicted"/>
<dbReference type="OrthoDB" id="9813719at2"/>
<comment type="catalytic activity">
    <reaction evidence="7">
        <text>L-tyrosyl-[protein] + ATP = O-(5'-adenylyl)-L-tyrosyl-[protein] + diphosphate</text>
        <dbReference type="Rhea" id="RHEA:54288"/>
        <dbReference type="Rhea" id="RHEA-COMP:10136"/>
        <dbReference type="Rhea" id="RHEA-COMP:13846"/>
        <dbReference type="ChEBI" id="CHEBI:30616"/>
        <dbReference type="ChEBI" id="CHEBI:33019"/>
        <dbReference type="ChEBI" id="CHEBI:46858"/>
        <dbReference type="ChEBI" id="CHEBI:83624"/>
        <dbReference type="EC" id="2.7.7.108"/>
    </reaction>
</comment>
<dbReference type="STRING" id="29364.SAMN04487772_101202"/>
<dbReference type="RefSeq" id="WP_092475147.1">
    <property type="nucleotide sequence ID" value="NZ_FOHN01000001.1"/>
</dbReference>
<keyword evidence="1" id="KW-0808">Transferase</keyword>
<dbReference type="GO" id="GO:0051302">
    <property type="term" value="P:regulation of cell division"/>
    <property type="evidence" value="ECO:0007669"/>
    <property type="project" value="TreeGrafter"/>
</dbReference>
<keyword evidence="4" id="KW-0067">ATP-binding</keyword>
<keyword evidence="10" id="KW-1185">Reference proteome</keyword>
<organism evidence="9 10">
    <name type="scientific">[Clostridium] polysaccharolyticum</name>
    <dbReference type="NCBI Taxonomy" id="29364"/>
    <lineage>
        <taxon>Bacteria</taxon>
        <taxon>Bacillati</taxon>
        <taxon>Bacillota</taxon>
        <taxon>Clostridia</taxon>
        <taxon>Lachnospirales</taxon>
        <taxon>Lachnospiraceae</taxon>
    </lineage>
</organism>
<dbReference type="EC" id="2.7.7.108" evidence="5"/>
<dbReference type="InterPro" id="IPR036597">
    <property type="entry name" value="Fido-like_dom_sf"/>
</dbReference>
<evidence type="ECO:0000256" key="5">
    <source>
        <dbReference type="ARBA" id="ARBA00034531"/>
    </source>
</evidence>
<evidence type="ECO:0000256" key="6">
    <source>
        <dbReference type="ARBA" id="ARBA00047939"/>
    </source>
</evidence>